<keyword evidence="1 3" id="KW-0238">DNA-binding</keyword>
<dbReference type="RefSeq" id="WP_216033549.1">
    <property type="nucleotide sequence ID" value="NZ_JAHKNG010000020.1"/>
</dbReference>
<feature type="repeat" description="TPR" evidence="2">
    <location>
        <begin position="347"/>
        <end position="380"/>
    </location>
</feature>
<evidence type="ECO:0000256" key="2">
    <source>
        <dbReference type="PROSITE-ProRule" id="PRU00339"/>
    </source>
</evidence>
<name>A0ABS6AN48_9RHOB</name>
<dbReference type="Proteomes" id="UP001166191">
    <property type="component" value="Unassembled WGS sequence"/>
</dbReference>
<reference evidence="6" key="1">
    <citation type="submission" date="2021-06" db="EMBL/GenBank/DDBJ databases">
        <title>Paracoccus bacterium XHP0099 sp. nov., isolated from the surface waters of the Yellow Sea.</title>
        <authorList>
            <person name="Xue H."/>
            <person name="Zhang D."/>
        </authorList>
    </citation>
    <scope>NUCLEOTIDE SEQUENCE</scope>
    <source>
        <strain evidence="6">XHP0099</strain>
    </source>
</reference>
<evidence type="ECO:0000256" key="4">
    <source>
        <dbReference type="SAM" id="Phobius"/>
    </source>
</evidence>
<evidence type="ECO:0000313" key="6">
    <source>
        <dbReference type="EMBL" id="MBU3030876.1"/>
    </source>
</evidence>
<feature type="domain" description="OmpR/PhoB-type" evidence="5">
    <location>
        <begin position="13"/>
        <end position="110"/>
    </location>
</feature>
<protein>
    <submittedName>
        <fullName evidence="6">Winged helix-turn-helix domain-containing protein</fullName>
    </submittedName>
</protein>
<evidence type="ECO:0000313" key="7">
    <source>
        <dbReference type="Proteomes" id="UP001166191"/>
    </source>
</evidence>
<keyword evidence="4" id="KW-1133">Transmembrane helix</keyword>
<dbReference type="EMBL" id="JAHKNG010000020">
    <property type="protein sequence ID" value="MBU3030876.1"/>
    <property type="molecule type" value="Genomic_DNA"/>
</dbReference>
<dbReference type="SMART" id="SM00862">
    <property type="entry name" value="Trans_reg_C"/>
    <property type="match status" value="1"/>
</dbReference>
<feature type="DNA-binding region" description="OmpR/PhoB-type" evidence="3">
    <location>
        <begin position="13"/>
        <end position="110"/>
    </location>
</feature>
<dbReference type="InterPro" id="IPR001867">
    <property type="entry name" value="OmpR/PhoB-type_DNA-bd"/>
</dbReference>
<proteinExistence type="predicted"/>
<dbReference type="Pfam" id="PF00486">
    <property type="entry name" value="Trans_reg_C"/>
    <property type="match status" value="1"/>
</dbReference>
<keyword evidence="2" id="KW-0802">TPR repeat</keyword>
<accession>A0ABS6AN48</accession>
<evidence type="ECO:0000256" key="1">
    <source>
        <dbReference type="ARBA" id="ARBA00023125"/>
    </source>
</evidence>
<feature type="transmembrane region" description="Helical" evidence="4">
    <location>
        <begin position="122"/>
        <end position="140"/>
    </location>
</feature>
<keyword evidence="4" id="KW-0472">Membrane</keyword>
<keyword evidence="4" id="KW-0812">Transmembrane</keyword>
<dbReference type="CDD" id="cd00383">
    <property type="entry name" value="trans_reg_C"/>
    <property type="match status" value="1"/>
</dbReference>
<dbReference type="InterPro" id="IPR019734">
    <property type="entry name" value="TPR_rpt"/>
</dbReference>
<comment type="caution">
    <text evidence="6">The sequence shown here is derived from an EMBL/GenBank/DDBJ whole genome shotgun (WGS) entry which is preliminary data.</text>
</comment>
<evidence type="ECO:0000259" key="5">
    <source>
        <dbReference type="PROSITE" id="PS51755"/>
    </source>
</evidence>
<dbReference type="SMART" id="SM00028">
    <property type="entry name" value="TPR"/>
    <property type="match status" value="1"/>
</dbReference>
<dbReference type="PROSITE" id="PS51755">
    <property type="entry name" value="OMPR_PHOB"/>
    <property type="match status" value="1"/>
</dbReference>
<gene>
    <name evidence="6" type="ORF">KNW02_12195</name>
</gene>
<sequence length="518" mass="56414">MPKLSEILAFRSATGQSFNGASIDTGRRGVIGPDGVFTPLRPKSFEVLRHLAGEAGGIVSKDALFDRVWAGQAVTEDSLTQCVGDIRRALGDEDKRVLETVPRVGFRLHADRRGAGLRRRRLAALAAGAAVVLFAAVLILRDPAGEVPPTIAIASDGATAGLAGDLGHALGRYGSLTRVSRAARFELDLSSTTRGRVLASVTDTATGRVIFSRTFDDEDGLAVRLAARLASPLNGEIARVLFAASENKPVAELTPLECYLISYQLQGNQNNDRIAKRSDACLSALLARNPRDARALALRGALYAQQYWWGVGLDEPARSDPGLRAGLASRALVSVERAEALHPPPDAATYYAMARAYYANCQREQTLATARRALEINPDDPNILGGVGNWTAYVGRWEEGAALARRAIDLAPQGYARWWYWPIGKAAWVAGDYEAALDGFMNAYDETSWLSQVQLAYTLPYLDRLPEARRAVERLRELRPGFTRQDARFAYERWCFPEAFITKMDRALELAGLPDAAG</sequence>
<organism evidence="6 7">
    <name type="scientific">Paracoccus marinaquae</name>
    <dbReference type="NCBI Taxonomy" id="2841926"/>
    <lineage>
        <taxon>Bacteria</taxon>
        <taxon>Pseudomonadati</taxon>
        <taxon>Pseudomonadota</taxon>
        <taxon>Alphaproteobacteria</taxon>
        <taxon>Rhodobacterales</taxon>
        <taxon>Paracoccaceae</taxon>
        <taxon>Paracoccus</taxon>
    </lineage>
</organism>
<evidence type="ECO:0000256" key="3">
    <source>
        <dbReference type="PROSITE-ProRule" id="PRU01091"/>
    </source>
</evidence>
<dbReference type="PROSITE" id="PS50005">
    <property type="entry name" value="TPR"/>
    <property type="match status" value="1"/>
</dbReference>
<keyword evidence="7" id="KW-1185">Reference proteome</keyword>